<comment type="caution">
    <text evidence="3">The sequence shown here is derived from an EMBL/GenBank/DDBJ whole genome shotgun (WGS) entry which is preliminary data.</text>
</comment>
<dbReference type="Proteomes" id="UP000766336">
    <property type="component" value="Unassembled WGS sequence"/>
</dbReference>
<dbReference type="InterPro" id="IPR038673">
    <property type="entry name" value="OprB_sf"/>
</dbReference>
<dbReference type="EMBL" id="JAHCDA010000002">
    <property type="protein sequence ID" value="MBS7811920.1"/>
    <property type="molecule type" value="Genomic_DNA"/>
</dbReference>
<keyword evidence="4" id="KW-1185">Reference proteome</keyword>
<proteinExistence type="inferred from homology"/>
<evidence type="ECO:0000313" key="4">
    <source>
        <dbReference type="Proteomes" id="UP000766336"/>
    </source>
</evidence>
<reference evidence="3 4" key="1">
    <citation type="submission" date="2021-05" db="EMBL/GenBank/DDBJ databases">
        <title>Roseococcus sp. XZZS9, whole genome shotgun sequencing project.</title>
        <authorList>
            <person name="Zhao G."/>
            <person name="Shen L."/>
        </authorList>
    </citation>
    <scope>NUCLEOTIDE SEQUENCE [LARGE SCALE GENOMIC DNA]</scope>
    <source>
        <strain evidence="3 4">XZZS9</strain>
    </source>
</reference>
<organism evidence="3 4">
    <name type="scientific">Roseococcus pinisoli</name>
    <dbReference type="NCBI Taxonomy" id="2835040"/>
    <lineage>
        <taxon>Bacteria</taxon>
        <taxon>Pseudomonadati</taxon>
        <taxon>Pseudomonadota</taxon>
        <taxon>Alphaproteobacteria</taxon>
        <taxon>Acetobacterales</taxon>
        <taxon>Roseomonadaceae</taxon>
        <taxon>Roseococcus</taxon>
    </lineage>
</organism>
<feature type="signal peptide" evidence="2">
    <location>
        <begin position="1"/>
        <end position="18"/>
    </location>
</feature>
<dbReference type="InterPro" id="IPR007049">
    <property type="entry name" value="Carb-sel_porin_OprB"/>
</dbReference>
<dbReference type="RefSeq" id="WP_213670562.1">
    <property type="nucleotide sequence ID" value="NZ_JAHCDA010000002.1"/>
</dbReference>
<sequence>MRLSLVLALLLLPGLAAAQTGRFNSAGTPNIGHPEEALFPSLAAMQDRLEEQGWMIRGQATFILQGQAGFRSPYRAAGSLTPAAQARNTLSTDLIVGRRLWEGAEFIVNPSVTRGFGLSNSTGVAAFPNGEAFRLGTTEPNFFVPRAFFRQTIGLSGDTVDTDDDPLRFSAPMPRERITITVGKFAVWDIFDDNRYAHDARTQFMNWALVGGGGFDYAADARGFTNGIAVEWENGHWAVRGGAFQVARRANGLFLDPSVTRGFQALASVERFWRIGEREGAVRVIYGASRARQSRWNEIDPTDPSTFEQNPRAYRFKNNLTISADQQITEDFGVFGRLSWNDGQTQNWMFTEMDRAIAVGGVLTGQRWNRPGDTVGLGGNVGWISAGRRRYLEAGGIGFITGDGRLNYRPEWIGEAYYDARLAPGVNAALGYQLVVNPAYNADRGPVSIFSLRLRTAF</sequence>
<protein>
    <submittedName>
        <fullName evidence="3">Carbohydrate porin</fullName>
    </submittedName>
</protein>
<dbReference type="Pfam" id="PF04966">
    <property type="entry name" value="OprB"/>
    <property type="match status" value="1"/>
</dbReference>
<evidence type="ECO:0000256" key="2">
    <source>
        <dbReference type="RuleBase" id="RU363072"/>
    </source>
</evidence>
<evidence type="ECO:0000256" key="1">
    <source>
        <dbReference type="ARBA" id="ARBA00008769"/>
    </source>
</evidence>
<name>A0ABS5QDZ0_9PROT</name>
<gene>
    <name evidence="3" type="ORF">KHU32_13300</name>
</gene>
<accession>A0ABS5QDZ0</accession>
<feature type="chain" id="PRO_5044956464" evidence="2">
    <location>
        <begin position="19"/>
        <end position="458"/>
    </location>
</feature>
<evidence type="ECO:0000313" key="3">
    <source>
        <dbReference type="EMBL" id="MBS7811920.1"/>
    </source>
</evidence>
<keyword evidence="2" id="KW-0732">Signal</keyword>
<dbReference type="Gene3D" id="2.40.160.180">
    <property type="entry name" value="Carbohydrate-selective porin OprB"/>
    <property type="match status" value="1"/>
</dbReference>
<comment type="similarity">
    <text evidence="1 2">Belongs to the OprB family.</text>
</comment>